<reference evidence="1" key="1">
    <citation type="journal article" date="2023" name="Science">
        <title>Genome structures resolve the early diversification of teleost fishes.</title>
        <authorList>
            <person name="Parey E."/>
            <person name="Louis A."/>
            <person name="Montfort J."/>
            <person name="Bouchez O."/>
            <person name="Roques C."/>
            <person name="Iampietro C."/>
            <person name="Lluch J."/>
            <person name="Castinel A."/>
            <person name="Donnadieu C."/>
            <person name="Desvignes T."/>
            <person name="Floi Bucao C."/>
            <person name="Jouanno E."/>
            <person name="Wen M."/>
            <person name="Mejri S."/>
            <person name="Dirks R."/>
            <person name="Jansen H."/>
            <person name="Henkel C."/>
            <person name="Chen W.J."/>
            <person name="Zahm M."/>
            <person name="Cabau C."/>
            <person name="Klopp C."/>
            <person name="Thompson A.W."/>
            <person name="Robinson-Rechavi M."/>
            <person name="Braasch I."/>
            <person name="Lecointre G."/>
            <person name="Bobe J."/>
            <person name="Postlethwait J.H."/>
            <person name="Berthelot C."/>
            <person name="Roest Crollius H."/>
            <person name="Guiguen Y."/>
        </authorList>
    </citation>
    <scope>NUCLEOTIDE SEQUENCE</scope>
    <source>
        <strain evidence="1">NC1722</strain>
    </source>
</reference>
<organism evidence="1 2">
    <name type="scientific">Aldrovandia affinis</name>
    <dbReference type="NCBI Taxonomy" id="143900"/>
    <lineage>
        <taxon>Eukaryota</taxon>
        <taxon>Metazoa</taxon>
        <taxon>Chordata</taxon>
        <taxon>Craniata</taxon>
        <taxon>Vertebrata</taxon>
        <taxon>Euteleostomi</taxon>
        <taxon>Actinopterygii</taxon>
        <taxon>Neopterygii</taxon>
        <taxon>Teleostei</taxon>
        <taxon>Notacanthiformes</taxon>
        <taxon>Halosauridae</taxon>
        <taxon>Aldrovandia</taxon>
    </lineage>
</organism>
<proteinExistence type="predicted"/>
<keyword evidence="2" id="KW-1185">Reference proteome</keyword>
<evidence type="ECO:0000313" key="2">
    <source>
        <dbReference type="Proteomes" id="UP001221898"/>
    </source>
</evidence>
<sequence>MSVTQLNVAGLPSTKGNLQEFNCICHLVKAVYNLVQEFHQRYGAWLVLSDNDTNLPEITQCIGGGLMQCGGYSNQACQMGIDA</sequence>
<name>A0AAD7SHU8_9TELE</name>
<accession>A0AAD7SHU8</accession>
<dbReference type="Proteomes" id="UP001221898">
    <property type="component" value="Unassembled WGS sequence"/>
</dbReference>
<comment type="caution">
    <text evidence="1">The sequence shown here is derived from an EMBL/GenBank/DDBJ whole genome shotgun (WGS) entry which is preliminary data.</text>
</comment>
<protein>
    <submittedName>
        <fullName evidence="1">Uncharacterized protein</fullName>
    </submittedName>
</protein>
<gene>
    <name evidence="1" type="ORF">AAFF_G00361480</name>
</gene>
<dbReference type="AlphaFoldDB" id="A0AAD7SHU8"/>
<evidence type="ECO:0000313" key="1">
    <source>
        <dbReference type="EMBL" id="KAJ8402834.1"/>
    </source>
</evidence>
<dbReference type="EMBL" id="JAINUG010000061">
    <property type="protein sequence ID" value="KAJ8402834.1"/>
    <property type="molecule type" value="Genomic_DNA"/>
</dbReference>